<sequence>MIITKEVIIDNYKSDPLAVIAIDDGSEQTVDPRTEKVLGEGLSCDIVEEGSRLATNSQRTAKSPITPGTQKKKMIEDEDDLEETEGHYVEGGDFNDNILESNGGLIGSKLMNRDED</sequence>
<evidence type="ECO:0000313" key="3">
    <source>
        <dbReference type="Proteomes" id="UP000017836"/>
    </source>
</evidence>
<reference evidence="3" key="1">
    <citation type="journal article" date="2013" name="Science">
        <title>The Amborella genome and the evolution of flowering plants.</title>
        <authorList>
            <consortium name="Amborella Genome Project"/>
        </authorList>
    </citation>
    <scope>NUCLEOTIDE SEQUENCE [LARGE SCALE GENOMIC DNA]</scope>
</reference>
<dbReference type="EMBL" id="KI392567">
    <property type="protein sequence ID" value="ERN13662.1"/>
    <property type="molecule type" value="Genomic_DNA"/>
</dbReference>
<evidence type="ECO:0000256" key="1">
    <source>
        <dbReference type="SAM" id="MobiDB-lite"/>
    </source>
</evidence>
<feature type="compositionally biased region" description="Polar residues" evidence="1">
    <location>
        <begin position="53"/>
        <end position="69"/>
    </location>
</feature>
<proteinExistence type="predicted"/>
<name>W1PUI0_AMBTC</name>
<keyword evidence="3" id="KW-1185">Reference proteome</keyword>
<dbReference type="Proteomes" id="UP000017836">
    <property type="component" value="Unassembled WGS sequence"/>
</dbReference>
<dbReference type="HOGENOM" id="CLU_2100161_0_0_1"/>
<feature type="region of interest" description="Disordered" evidence="1">
    <location>
        <begin position="53"/>
        <end position="77"/>
    </location>
</feature>
<evidence type="ECO:0000313" key="2">
    <source>
        <dbReference type="EMBL" id="ERN13662.1"/>
    </source>
</evidence>
<organism evidence="2 3">
    <name type="scientific">Amborella trichopoda</name>
    <dbReference type="NCBI Taxonomy" id="13333"/>
    <lineage>
        <taxon>Eukaryota</taxon>
        <taxon>Viridiplantae</taxon>
        <taxon>Streptophyta</taxon>
        <taxon>Embryophyta</taxon>
        <taxon>Tracheophyta</taxon>
        <taxon>Spermatophyta</taxon>
        <taxon>Magnoliopsida</taxon>
        <taxon>Amborellales</taxon>
        <taxon>Amborellaceae</taxon>
        <taxon>Amborella</taxon>
    </lineage>
</organism>
<dbReference type="AlphaFoldDB" id="W1PUI0"/>
<gene>
    <name evidence="2" type="ORF">AMTR_s00049p00116950</name>
</gene>
<accession>W1PUI0</accession>
<protein>
    <submittedName>
        <fullName evidence="2">Uncharacterized protein</fullName>
    </submittedName>
</protein>
<dbReference type="Gramene" id="ERN13662">
    <property type="protein sequence ID" value="ERN13662"/>
    <property type="gene ID" value="AMTR_s00049p00116950"/>
</dbReference>